<dbReference type="EMBL" id="JAHLJV010000104">
    <property type="protein sequence ID" value="KAK1572790.1"/>
    <property type="molecule type" value="Genomic_DNA"/>
</dbReference>
<keyword evidence="2" id="KW-1185">Reference proteome</keyword>
<dbReference type="RefSeq" id="XP_060408574.1">
    <property type="nucleotide sequence ID" value="XM_060555877.1"/>
</dbReference>
<evidence type="ECO:0000313" key="2">
    <source>
        <dbReference type="Proteomes" id="UP001230504"/>
    </source>
</evidence>
<reference evidence="1" key="1">
    <citation type="submission" date="2021-06" db="EMBL/GenBank/DDBJ databases">
        <title>Comparative genomics, transcriptomics and evolutionary studies reveal genomic signatures of adaptation to plant cell wall in hemibiotrophic fungi.</title>
        <authorList>
            <consortium name="DOE Joint Genome Institute"/>
            <person name="Baroncelli R."/>
            <person name="Diaz J.F."/>
            <person name="Benocci T."/>
            <person name="Peng M."/>
            <person name="Battaglia E."/>
            <person name="Haridas S."/>
            <person name="Andreopoulos W."/>
            <person name="Labutti K."/>
            <person name="Pangilinan J."/>
            <person name="Floch G.L."/>
            <person name="Makela M.R."/>
            <person name="Henrissat B."/>
            <person name="Grigoriev I.V."/>
            <person name="Crouch J.A."/>
            <person name="De Vries R.P."/>
            <person name="Sukno S.A."/>
            <person name="Thon M.R."/>
        </authorList>
    </citation>
    <scope>NUCLEOTIDE SEQUENCE</scope>
    <source>
        <strain evidence="1">CBS 125086</strain>
    </source>
</reference>
<dbReference type="AlphaFoldDB" id="A0AAD8V043"/>
<organism evidence="1 2">
    <name type="scientific">Colletotrichum navitas</name>
    <dbReference type="NCBI Taxonomy" id="681940"/>
    <lineage>
        <taxon>Eukaryota</taxon>
        <taxon>Fungi</taxon>
        <taxon>Dikarya</taxon>
        <taxon>Ascomycota</taxon>
        <taxon>Pezizomycotina</taxon>
        <taxon>Sordariomycetes</taxon>
        <taxon>Hypocreomycetidae</taxon>
        <taxon>Glomerellales</taxon>
        <taxon>Glomerellaceae</taxon>
        <taxon>Colletotrichum</taxon>
        <taxon>Colletotrichum graminicola species complex</taxon>
    </lineage>
</organism>
<dbReference type="GeneID" id="85440117"/>
<protein>
    <submittedName>
        <fullName evidence="1">Uncharacterized protein</fullName>
    </submittedName>
</protein>
<dbReference type="Proteomes" id="UP001230504">
    <property type="component" value="Unassembled WGS sequence"/>
</dbReference>
<name>A0AAD8V043_9PEZI</name>
<gene>
    <name evidence="1" type="ORF">LY79DRAFT_526898</name>
</gene>
<sequence length="217" mass="24693">MLSPTIVSELLISRCRSWEQIVQATKADITHRILNCVREILGYIGWTRNIEGASRDVEAALETVIKDFREKVNELMRPYRYTHPLIYNRTVIQRVWSLHDSRRKAESEAQRLSGSKTKTGFFKANRTEDCIELLTASDIESNLYRPACELASDYTKAYYEEALQGLISNFGLYAVEECLLSKLNTVFEVEPTPEASEKPILGEGDGMSNSIICGRVF</sequence>
<evidence type="ECO:0000313" key="1">
    <source>
        <dbReference type="EMBL" id="KAK1572790.1"/>
    </source>
</evidence>
<proteinExistence type="predicted"/>
<comment type="caution">
    <text evidence="1">The sequence shown here is derived from an EMBL/GenBank/DDBJ whole genome shotgun (WGS) entry which is preliminary data.</text>
</comment>
<accession>A0AAD8V043</accession>